<proteinExistence type="predicted"/>
<evidence type="ECO:0000259" key="1">
    <source>
        <dbReference type="PROSITE" id="PS50035"/>
    </source>
</evidence>
<dbReference type="Proteomes" id="UP000231408">
    <property type="component" value="Unassembled WGS sequence"/>
</dbReference>
<reference evidence="2 3" key="1">
    <citation type="submission" date="2017-09" db="EMBL/GenBank/DDBJ databases">
        <title>Depth-based differentiation of microbial function through sediment-hosted aquifers and enrichment of novel symbionts in the deep terrestrial subsurface.</title>
        <authorList>
            <person name="Probst A.J."/>
            <person name="Ladd B."/>
            <person name="Jarett J.K."/>
            <person name="Geller-Mcgrath D.E."/>
            <person name="Sieber C.M."/>
            <person name="Emerson J.B."/>
            <person name="Anantharaman K."/>
            <person name="Thomas B.C."/>
            <person name="Malmstrom R."/>
            <person name="Stieglmeier M."/>
            <person name="Klingl A."/>
            <person name="Woyke T."/>
            <person name="Ryan C.M."/>
            <person name="Banfield J.F."/>
        </authorList>
    </citation>
    <scope>NUCLEOTIDE SEQUENCE [LARGE SCALE GENOMIC DNA]</scope>
    <source>
        <strain evidence="2">CG23_combo_of_CG06-09_8_20_14_all_41_10</strain>
    </source>
</reference>
<dbReference type="GO" id="GO:0003824">
    <property type="term" value="F:catalytic activity"/>
    <property type="evidence" value="ECO:0007669"/>
    <property type="project" value="InterPro"/>
</dbReference>
<comment type="caution">
    <text evidence="2">The sequence shown here is derived from an EMBL/GenBank/DDBJ whole genome shotgun (WGS) entry which is preliminary data.</text>
</comment>
<dbReference type="GO" id="GO:0006793">
    <property type="term" value="P:phosphorus metabolic process"/>
    <property type="evidence" value="ECO:0007669"/>
    <property type="project" value="UniProtKB-ARBA"/>
</dbReference>
<feature type="domain" description="PLD phosphodiesterase" evidence="1">
    <location>
        <begin position="177"/>
        <end position="210"/>
    </location>
</feature>
<accession>A0A2G9ZNX7</accession>
<evidence type="ECO:0000313" key="3">
    <source>
        <dbReference type="Proteomes" id="UP000231408"/>
    </source>
</evidence>
<gene>
    <name evidence="2" type="ORF">COX21_00455</name>
</gene>
<sequence>MKNKILFIITVIVFGVFLNIKAQDSTYARMLRQLEIQEKYIDKIMNSYFDSIEIANNSPCSDSTYQMPHYYLNNWEIVALPKVSESTRCNKELSKEINHDFETHDPVQGMDIQYSSEAGCVPQIFMISPVTTGSLIATGHISCFNVSVVAYGKNRYFFNQHIDVPRVRNNTSLEKLYKKTLHSRLVALKDSSRKDSIEIIIGASNLTDTNDIKLYLESSQYLTESIEKTKLFSYVSIWFCAGPNTVSVLIDTIFKYGGIDEFTTDIIIIPNLNKIYVSRPINPVIFNEPFEEAEKQMEKYRDYFSKNTPQYVKKLSSIN</sequence>
<name>A0A2G9ZNX7_9BACT</name>
<dbReference type="AlphaFoldDB" id="A0A2G9ZNX7"/>
<dbReference type="PROSITE" id="PS50035">
    <property type="entry name" value="PLD"/>
    <property type="match status" value="1"/>
</dbReference>
<evidence type="ECO:0000313" key="2">
    <source>
        <dbReference type="EMBL" id="PIP34885.1"/>
    </source>
</evidence>
<dbReference type="EMBL" id="PCSE01000013">
    <property type="protein sequence ID" value="PIP34885.1"/>
    <property type="molecule type" value="Genomic_DNA"/>
</dbReference>
<dbReference type="InterPro" id="IPR001736">
    <property type="entry name" value="PLipase_D/transphosphatidylase"/>
</dbReference>
<organism evidence="2 3">
    <name type="scientific">Candidatus Falkowbacteria bacterium CG23_combo_of_CG06-09_8_20_14_all_41_10</name>
    <dbReference type="NCBI Taxonomy" id="1974571"/>
    <lineage>
        <taxon>Bacteria</taxon>
        <taxon>Candidatus Falkowiibacteriota</taxon>
    </lineage>
</organism>
<protein>
    <recommendedName>
        <fullName evidence="1">PLD phosphodiesterase domain-containing protein</fullName>
    </recommendedName>
</protein>